<evidence type="ECO:0000256" key="2">
    <source>
        <dbReference type="SAM" id="MobiDB-lite"/>
    </source>
</evidence>
<dbReference type="PANTHER" id="PTHR10281:SF76">
    <property type="entry name" value="CALCUTTA CUP-RELATED"/>
    <property type="match status" value="1"/>
</dbReference>
<gene>
    <name evidence="5" type="ORF">BGZ97_004376</name>
</gene>
<proteinExistence type="inferred from homology"/>
<evidence type="ECO:0000313" key="6">
    <source>
        <dbReference type="Proteomes" id="UP000823405"/>
    </source>
</evidence>
<dbReference type="PANTHER" id="PTHR10281">
    <property type="entry name" value="MEMBRANE-ASSOCIATED PROGESTERONE RECEPTOR COMPONENT-RELATED"/>
    <property type="match status" value="1"/>
</dbReference>
<keyword evidence="3" id="KW-1133">Transmembrane helix</keyword>
<comment type="caution">
    <text evidence="5">The sequence shown here is derived from an EMBL/GenBank/DDBJ whole genome shotgun (WGS) entry which is preliminary data.</text>
</comment>
<dbReference type="InterPro" id="IPR001199">
    <property type="entry name" value="Cyt_B5-like_heme/steroid-bd"/>
</dbReference>
<keyword evidence="3" id="KW-0812">Transmembrane</keyword>
<accession>A0A9P6UGY1</accession>
<dbReference type="GO" id="GO:0016020">
    <property type="term" value="C:membrane"/>
    <property type="evidence" value="ECO:0007669"/>
    <property type="project" value="TreeGrafter"/>
</dbReference>
<dbReference type="AlphaFoldDB" id="A0A9P6UGY1"/>
<dbReference type="OrthoDB" id="10257697at2759"/>
<organism evidence="5 6">
    <name type="scientific">Linnemannia gamsii</name>
    <dbReference type="NCBI Taxonomy" id="64522"/>
    <lineage>
        <taxon>Eukaryota</taxon>
        <taxon>Fungi</taxon>
        <taxon>Fungi incertae sedis</taxon>
        <taxon>Mucoromycota</taxon>
        <taxon>Mortierellomycotina</taxon>
        <taxon>Mortierellomycetes</taxon>
        <taxon>Mortierellales</taxon>
        <taxon>Mortierellaceae</taxon>
        <taxon>Linnemannia</taxon>
    </lineage>
</organism>
<dbReference type="Gene3D" id="3.10.120.10">
    <property type="entry name" value="Cytochrome b5-like heme/steroid binding domain"/>
    <property type="match status" value="1"/>
</dbReference>
<keyword evidence="3" id="KW-0472">Membrane</keyword>
<dbReference type="InterPro" id="IPR050577">
    <property type="entry name" value="MAPR/NEUFC/NENF-like"/>
</dbReference>
<name>A0A9P6UGY1_9FUNG</name>
<dbReference type="InterPro" id="IPR036400">
    <property type="entry name" value="Cyt_B5-like_heme/steroid_sf"/>
</dbReference>
<feature type="region of interest" description="Disordered" evidence="2">
    <location>
        <begin position="1"/>
        <end position="50"/>
    </location>
</feature>
<dbReference type="EMBL" id="JAAAIN010002091">
    <property type="protein sequence ID" value="KAG0297003.1"/>
    <property type="molecule type" value="Genomic_DNA"/>
</dbReference>
<evidence type="ECO:0000256" key="3">
    <source>
        <dbReference type="SAM" id="Phobius"/>
    </source>
</evidence>
<dbReference type="SMART" id="SM01117">
    <property type="entry name" value="Cyt-b5"/>
    <property type="match status" value="1"/>
</dbReference>
<comment type="similarity">
    <text evidence="1">Belongs to the cytochrome b5 family. MAPR subfamily.</text>
</comment>
<evidence type="ECO:0000256" key="1">
    <source>
        <dbReference type="ARBA" id="ARBA00038357"/>
    </source>
</evidence>
<feature type="compositionally biased region" description="Polar residues" evidence="2">
    <location>
        <begin position="19"/>
        <end position="44"/>
    </location>
</feature>
<dbReference type="Proteomes" id="UP000823405">
    <property type="component" value="Unassembled WGS sequence"/>
</dbReference>
<protein>
    <recommendedName>
        <fullName evidence="4">Cytochrome b5 heme-binding domain-containing protein</fullName>
    </recommendedName>
</protein>
<feature type="domain" description="Cytochrome b5 heme-binding" evidence="4">
    <location>
        <begin position="101"/>
        <end position="198"/>
    </location>
</feature>
<reference evidence="5" key="1">
    <citation type="journal article" date="2020" name="Fungal Divers.">
        <title>Resolving the Mortierellaceae phylogeny through synthesis of multi-gene phylogenetics and phylogenomics.</title>
        <authorList>
            <person name="Vandepol N."/>
            <person name="Liber J."/>
            <person name="Desiro A."/>
            <person name="Na H."/>
            <person name="Kennedy M."/>
            <person name="Barry K."/>
            <person name="Grigoriev I.V."/>
            <person name="Miller A.N."/>
            <person name="O'Donnell K."/>
            <person name="Stajich J.E."/>
            <person name="Bonito G."/>
        </authorList>
    </citation>
    <scope>NUCLEOTIDE SEQUENCE</scope>
    <source>
        <strain evidence="5">NVP60</strain>
    </source>
</reference>
<feature type="transmembrane region" description="Helical" evidence="3">
    <location>
        <begin position="57"/>
        <end position="81"/>
    </location>
</feature>
<dbReference type="Pfam" id="PF00173">
    <property type="entry name" value="Cyt-b5"/>
    <property type="match status" value="1"/>
</dbReference>
<keyword evidence="6" id="KW-1185">Reference proteome</keyword>
<evidence type="ECO:0000313" key="5">
    <source>
        <dbReference type="EMBL" id="KAG0297003.1"/>
    </source>
</evidence>
<dbReference type="GO" id="GO:0012505">
    <property type="term" value="C:endomembrane system"/>
    <property type="evidence" value="ECO:0007669"/>
    <property type="project" value="TreeGrafter"/>
</dbReference>
<dbReference type="SUPFAM" id="SSF55856">
    <property type="entry name" value="Cytochrome b5-like heme/steroid binding domain"/>
    <property type="match status" value="1"/>
</dbReference>
<evidence type="ECO:0000259" key="4">
    <source>
        <dbReference type="SMART" id="SM01117"/>
    </source>
</evidence>
<sequence length="222" mass="24955">MAQQKSVKQRNAKNRTNDEQQQQMNGPNNNYSNTRHSSKQSRAGTTTSSSSSWKQSVFQGLALSVVFFFLASYLITDTWLWGYKGKYTNMRYWFPAKQIVLTQKELALYDGSDPKKNIYLAIKGEVFDVTAGRPYYSKGGGYGFFSGKDASRAYTTGCFQTHLTHDLRGLTAEQLADIDGWASFYRNHPKYFKVGTVILDPINPASPIPEDCNQPVSPKPSS</sequence>